<evidence type="ECO:0000313" key="1">
    <source>
        <dbReference type="EMBL" id="CAG8726881.1"/>
    </source>
</evidence>
<proteinExistence type="predicted"/>
<organism evidence="1 2">
    <name type="scientific">Funneliformis caledonium</name>
    <dbReference type="NCBI Taxonomy" id="1117310"/>
    <lineage>
        <taxon>Eukaryota</taxon>
        <taxon>Fungi</taxon>
        <taxon>Fungi incertae sedis</taxon>
        <taxon>Mucoromycota</taxon>
        <taxon>Glomeromycotina</taxon>
        <taxon>Glomeromycetes</taxon>
        <taxon>Glomerales</taxon>
        <taxon>Glomeraceae</taxon>
        <taxon>Funneliformis</taxon>
    </lineage>
</organism>
<sequence length="68" mass="7960">MISPLRNSRHHPLSLITGMDKWATNLSTYVKDSYHSKDEFVLISTIKAERHNGRDKFSYEKTVIEKHT</sequence>
<reference evidence="1" key="1">
    <citation type="submission" date="2021-06" db="EMBL/GenBank/DDBJ databases">
        <authorList>
            <person name="Kallberg Y."/>
            <person name="Tangrot J."/>
            <person name="Rosling A."/>
        </authorList>
    </citation>
    <scope>NUCLEOTIDE SEQUENCE</scope>
    <source>
        <strain evidence="1">UK204</strain>
    </source>
</reference>
<dbReference type="EMBL" id="CAJVPQ010011372">
    <property type="protein sequence ID" value="CAG8726881.1"/>
    <property type="molecule type" value="Genomic_DNA"/>
</dbReference>
<accession>A0A9N9IA16</accession>
<protein>
    <submittedName>
        <fullName evidence="1">10687_t:CDS:1</fullName>
    </submittedName>
</protein>
<name>A0A9N9IA16_9GLOM</name>
<dbReference type="Proteomes" id="UP000789570">
    <property type="component" value="Unassembled WGS sequence"/>
</dbReference>
<gene>
    <name evidence="1" type="ORF">FCALED_LOCUS14728</name>
</gene>
<keyword evidence="2" id="KW-1185">Reference proteome</keyword>
<comment type="caution">
    <text evidence="1">The sequence shown here is derived from an EMBL/GenBank/DDBJ whole genome shotgun (WGS) entry which is preliminary data.</text>
</comment>
<evidence type="ECO:0000313" key="2">
    <source>
        <dbReference type="Proteomes" id="UP000789570"/>
    </source>
</evidence>
<dbReference type="AlphaFoldDB" id="A0A9N9IA16"/>